<keyword evidence="6" id="KW-0156">Chromatin regulator</keyword>
<feature type="compositionally biased region" description="Acidic residues" evidence="11">
    <location>
        <begin position="880"/>
        <end position="892"/>
    </location>
</feature>
<feature type="compositionally biased region" description="Basic residues" evidence="11">
    <location>
        <begin position="711"/>
        <end position="722"/>
    </location>
</feature>
<dbReference type="GO" id="GO:0070530">
    <property type="term" value="F:K63-linked polyubiquitin modification-dependent protein binding"/>
    <property type="evidence" value="ECO:0007669"/>
    <property type="project" value="InterPro"/>
</dbReference>
<reference evidence="13 14" key="1">
    <citation type="submission" date="2021-04" db="EMBL/GenBank/DDBJ databases">
        <authorList>
            <person name="De Guttry C."/>
            <person name="Zahm M."/>
            <person name="Klopp C."/>
            <person name="Cabau C."/>
            <person name="Louis A."/>
            <person name="Berthelot C."/>
            <person name="Parey E."/>
            <person name="Roest Crollius H."/>
            <person name="Montfort J."/>
            <person name="Robinson-Rechavi M."/>
            <person name="Bucao C."/>
            <person name="Bouchez O."/>
            <person name="Gislard M."/>
            <person name="Lluch J."/>
            <person name="Milhes M."/>
            <person name="Lampietro C."/>
            <person name="Lopez Roques C."/>
            <person name="Donnadieu C."/>
            <person name="Braasch I."/>
            <person name="Desvignes T."/>
            <person name="Postlethwait J."/>
            <person name="Bobe J."/>
            <person name="Wedekind C."/>
            <person name="Guiguen Y."/>
        </authorList>
    </citation>
    <scope>NUCLEOTIDE SEQUENCE [LARGE SCALE GENOMIC DNA]</scope>
    <source>
        <strain evidence="13">Cs_M1</strain>
        <tissue evidence="13">Blood</tissue>
    </source>
</reference>
<feature type="compositionally biased region" description="Low complexity" evidence="11">
    <location>
        <begin position="209"/>
        <end position="226"/>
    </location>
</feature>
<dbReference type="GO" id="GO:0006325">
    <property type="term" value="P:chromatin organization"/>
    <property type="evidence" value="ECO:0007669"/>
    <property type="project" value="UniProtKB-KW"/>
</dbReference>
<feature type="compositionally biased region" description="Polar residues" evidence="11">
    <location>
        <begin position="400"/>
        <end position="411"/>
    </location>
</feature>
<feature type="compositionally biased region" description="Polar residues" evidence="11">
    <location>
        <begin position="527"/>
        <end position="552"/>
    </location>
</feature>
<feature type="compositionally biased region" description="Basic and acidic residues" evidence="11">
    <location>
        <begin position="416"/>
        <end position="426"/>
    </location>
</feature>
<keyword evidence="14" id="KW-1185">Reference proteome</keyword>
<feature type="region of interest" description="Disordered" evidence="11">
    <location>
        <begin position="1"/>
        <end position="239"/>
    </location>
</feature>
<evidence type="ECO:0000256" key="6">
    <source>
        <dbReference type="ARBA" id="ARBA00022853"/>
    </source>
</evidence>
<feature type="domain" description="RAP80 N-terminal" evidence="12">
    <location>
        <begin position="75"/>
        <end position="117"/>
    </location>
</feature>
<comment type="similarity">
    <text evidence="2">Belongs to the RAP80 family.</text>
</comment>
<evidence type="ECO:0000256" key="5">
    <source>
        <dbReference type="ARBA" id="ARBA00022763"/>
    </source>
</evidence>
<keyword evidence="8" id="KW-0539">Nucleus</keyword>
<feature type="region of interest" description="Disordered" evidence="11">
    <location>
        <begin position="506"/>
        <end position="587"/>
    </location>
</feature>
<evidence type="ECO:0000256" key="11">
    <source>
        <dbReference type="SAM" id="MobiDB-lite"/>
    </source>
</evidence>
<dbReference type="InterPro" id="IPR003903">
    <property type="entry name" value="UIM_dom"/>
</dbReference>
<evidence type="ECO:0000256" key="8">
    <source>
        <dbReference type="ARBA" id="ARBA00023242"/>
    </source>
</evidence>
<dbReference type="InterPro" id="IPR038868">
    <property type="entry name" value="RAP80"/>
</dbReference>
<evidence type="ECO:0000256" key="3">
    <source>
        <dbReference type="ARBA" id="ARBA00021660"/>
    </source>
</evidence>
<evidence type="ECO:0000256" key="7">
    <source>
        <dbReference type="ARBA" id="ARBA00023204"/>
    </source>
</evidence>
<feature type="compositionally biased region" description="Basic and acidic residues" evidence="11">
    <location>
        <begin position="938"/>
        <end position="955"/>
    </location>
</feature>
<dbReference type="EMBL" id="JAGTTL010000005">
    <property type="protein sequence ID" value="KAK6322442.1"/>
    <property type="molecule type" value="Genomic_DNA"/>
</dbReference>
<dbReference type="SMART" id="SM00726">
    <property type="entry name" value="UIM"/>
    <property type="match status" value="2"/>
</dbReference>
<feature type="compositionally biased region" description="Basic and acidic residues" evidence="11">
    <location>
        <begin position="855"/>
        <end position="879"/>
    </location>
</feature>
<keyword evidence="4" id="KW-0677">Repeat</keyword>
<dbReference type="GO" id="GO:0042393">
    <property type="term" value="F:histone binding"/>
    <property type="evidence" value="ECO:0007669"/>
    <property type="project" value="TreeGrafter"/>
</dbReference>
<dbReference type="PANTHER" id="PTHR15932">
    <property type="entry name" value="UBIQUITIN INTERACTION MOTIF-CONTAINING PROTEIN 1"/>
    <property type="match status" value="1"/>
</dbReference>
<organism evidence="13 14">
    <name type="scientific">Coregonus suidteri</name>
    <dbReference type="NCBI Taxonomy" id="861788"/>
    <lineage>
        <taxon>Eukaryota</taxon>
        <taxon>Metazoa</taxon>
        <taxon>Chordata</taxon>
        <taxon>Craniata</taxon>
        <taxon>Vertebrata</taxon>
        <taxon>Euteleostomi</taxon>
        <taxon>Actinopterygii</taxon>
        <taxon>Neopterygii</taxon>
        <taxon>Teleostei</taxon>
        <taxon>Protacanthopterygii</taxon>
        <taxon>Salmoniformes</taxon>
        <taxon>Salmonidae</taxon>
        <taxon>Coregoninae</taxon>
        <taxon>Coregonus</taxon>
    </lineage>
</organism>
<keyword evidence="5" id="KW-0227">DNA damage</keyword>
<feature type="region of interest" description="Disordered" evidence="11">
    <location>
        <begin position="1180"/>
        <end position="1205"/>
    </location>
</feature>
<feature type="compositionally biased region" description="Basic and acidic residues" evidence="11">
    <location>
        <begin position="61"/>
        <end position="76"/>
    </location>
</feature>
<feature type="compositionally biased region" description="Basic and acidic residues" evidence="11">
    <location>
        <begin position="22"/>
        <end position="44"/>
    </location>
</feature>
<feature type="compositionally biased region" description="Polar residues" evidence="11">
    <location>
        <begin position="623"/>
        <end position="638"/>
    </location>
</feature>
<dbReference type="GO" id="GO:0006302">
    <property type="term" value="P:double-strand break repair"/>
    <property type="evidence" value="ECO:0007669"/>
    <property type="project" value="InterPro"/>
</dbReference>
<evidence type="ECO:0000313" key="14">
    <source>
        <dbReference type="Proteomes" id="UP001356427"/>
    </source>
</evidence>
<dbReference type="CDD" id="cd20912">
    <property type="entry name" value="AIR_RAP80-like"/>
    <property type="match status" value="1"/>
</dbReference>
<accession>A0AAN8M8V4</accession>
<feature type="region of interest" description="Disordered" evidence="11">
    <location>
        <begin position="696"/>
        <end position="811"/>
    </location>
</feature>
<feature type="compositionally biased region" description="Low complexity" evidence="11">
    <location>
        <begin position="1182"/>
        <end position="1192"/>
    </location>
</feature>
<feature type="compositionally biased region" description="Polar residues" evidence="11">
    <location>
        <begin position="902"/>
        <end position="934"/>
    </location>
</feature>
<dbReference type="Pfam" id="PF18282">
    <property type="entry name" value="RAP80_UIM"/>
    <property type="match status" value="1"/>
</dbReference>
<dbReference type="GO" id="GO:0045739">
    <property type="term" value="P:positive regulation of DNA repair"/>
    <property type="evidence" value="ECO:0007669"/>
    <property type="project" value="TreeGrafter"/>
</dbReference>
<evidence type="ECO:0000256" key="1">
    <source>
        <dbReference type="ARBA" id="ARBA00004123"/>
    </source>
</evidence>
<dbReference type="AlphaFoldDB" id="A0AAN8M8V4"/>
<gene>
    <name evidence="13" type="ORF">J4Q44_G00072340</name>
</gene>
<evidence type="ECO:0000256" key="9">
    <source>
        <dbReference type="ARBA" id="ARBA00029973"/>
    </source>
</evidence>
<dbReference type="Proteomes" id="UP001356427">
    <property type="component" value="Unassembled WGS sequence"/>
</dbReference>
<protein>
    <recommendedName>
        <fullName evidence="3">BRCA1-A complex subunit RAP80</fullName>
    </recommendedName>
    <alternativeName>
        <fullName evidence="10">Receptor-associated protein 80</fullName>
    </alternativeName>
    <alternativeName>
        <fullName evidence="9">Ubiquitin interaction motif-containing protein 1</fullName>
    </alternativeName>
</protein>
<dbReference type="InterPro" id="IPR040714">
    <property type="entry name" value="RAP80_UIM"/>
</dbReference>
<feature type="region of interest" description="Disordered" evidence="11">
    <location>
        <begin position="825"/>
        <end position="966"/>
    </location>
</feature>
<comment type="caution">
    <text evidence="13">The sequence shown here is derived from an EMBL/GenBank/DDBJ whole genome shotgun (WGS) entry which is preliminary data.</text>
</comment>
<keyword evidence="7" id="KW-0234">DNA repair</keyword>
<dbReference type="GO" id="GO:0070531">
    <property type="term" value="C:BRCA1-A complex"/>
    <property type="evidence" value="ECO:0007669"/>
    <property type="project" value="InterPro"/>
</dbReference>
<feature type="compositionally biased region" description="Basic residues" evidence="11">
    <location>
        <begin position="1193"/>
        <end position="1205"/>
    </location>
</feature>
<feature type="region of interest" description="Disordered" evidence="11">
    <location>
        <begin position="971"/>
        <end position="990"/>
    </location>
</feature>
<evidence type="ECO:0000256" key="2">
    <source>
        <dbReference type="ARBA" id="ARBA00006465"/>
    </source>
</evidence>
<dbReference type="Gene3D" id="6.10.250.1800">
    <property type="match status" value="1"/>
</dbReference>
<evidence type="ECO:0000256" key="4">
    <source>
        <dbReference type="ARBA" id="ARBA00022737"/>
    </source>
</evidence>
<feature type="region of interest" description="Disordered" evidence="11">
    <location>
        <begin position="294"/>
        <end position="434"/>
    </location>
</feature>
<feature type="compositionally biased region" description="Polar residues" evidence="11">
    <location>
        <begin position="468"/>
        <end position="477"/>
    </location>
</feature>
<comment type="subcellular location">
    <subcellularLocation>
        <location evidence="1">Nucleus</location>
    </subcellularLocation>
</comment>
<feature type="compositionally biased region" description="Basic and acidic residues" evidence="11">
    <location>
        <begin position="101"/>
        <end position="112"/>
    </location>
</feature>
<name>A0AAN8M8V4_9TELE</name>
<dbReference type="PROSITE" id="PS50330">
    <property type="entry name" value="UIM"/>
    <property type="match status" value="1"/>
</dbReference>
<dbReference type="PANTHER" id="PTHR15932:SF2">
    <property type="entry name" value="BRCA1-A COMPLEX SUBUNIT RAP80"/>
    <property type="match status" value="1"/>
</dbReference>
<feature type="region of interest" description="Disordered" evidence="11">
    <location>
        <begin position="601"/>
        <end position="643"/>
    </location>
</feature>
<evidence type="ECO:0000313" key="13">
    <source>
        <dbReference type="EMBL" id="KAK6322442.1"/>
    </source>
</evidence>
<evidence type="ECO:0000259" key="12">
    <source>
        <dbReference type="Pfam" id="PF18282"/>
    </source>
</evidence>
<feature type="region of interest" description="Disordered" evidence="11">
    <location>
        <begin position="457"/>
        <end position="477"/>
    </location>
</feature>
<feature type="compositionally biased region" description="Low complexity" evidence="11">
    <location>
        <begin position="301"/>
        <end position="320"/>
    </location>
</feature>
<proteinExistence type="inferred from homology"/>
<evidence type="ECO:0000256" key="10">
    <source>
        <dbReference type="ARBA" id="ARBA00031558"/>
    </source>
</evidence>
<sequence length="1205" mass="134162">MYVDCIKHHIQPSNMPPRKKRENRDTDDGPRKRRRAVDQEEDRVVISNSDEDEDFRPTSSLEERKREKESKTRSNEMTEEEMLDLAMRLSEQEANNTALRQRQEEEAMRKAIAESLYADSPTHPHSESLLADGSPTQQCQSSPPEAESSIPPPRRKLSYPNLGVADREGAHGVGVSVGVALPETRRRGKKEGSPLLDMPDLSQTQKFYSQSSPLSQSSTSMPLSSQEEGSSLKNPFGDLSAHVESQDRNATENDSQSQLRKKSTVPSASKLILCLHKLSQDLLVDCQASGFLLRSQEGPPSLTLSTKSQMSQSSQPKSPTFSKSPVFSRTERGAGEEPGQGSPPMFSETDSGKEEKEASPTFPKSAMFSSSDTGEEEKAASPTFPRSPVFPRTDKIRDQGPQSCIESVSTTEDYEDRDREDVKSSDSSKCLPPHLRTTLSLNKRLMPIRKTVGVADKVVDQEEREGESSQSAVNRISTPAMFAAEEDLNSEELALALETQPMQELTSNMALRWSDDDEEEDGPAKSAHSSSTVFPQENDLPQPSNQGRSTNTHYHRSPPHIHSPCLVPKKRTHTSEDSVCEEGDSQSKRIRKKFTFKAMYGAPSPFLPRQAAGRGSQDEAQAGNPSSHQPQASSSRLSPPTGCQGDGGGVVCYYWGVPFCPRGQDPDAYTQVIMSQLEVYEKSLKEAQRGLLRKAGWGEPVLPGPPERPFSRRGRPKRHRAPRPLEEEEEEEEEQGRGKQQEEVVAVVEDDEEEGRGKQQEEVVAVVEDDEEEGRGKQQEEVVAVVENYEEEGEKRERRLSRWGTEEGGRRGRLEWKDCQALFVSTPEQEEKSPSPVFHVESSQQLILPRRRLGLRREERRPSQLPDPLEREKEENEKRDEEEEEGMGEEVVDVGGLEVPETQLSDDGTQNLMVTSPAQPQPERQSLPQIQTFLSPPHRLERRVEGMEVDEERRSGPVRSPAGGDVRMEMEETGEVQGGVPEPAPPQSPSMDCPMCMRPFPLTEIEMHAAYCDGSTANMEEEEMMGQESQSQVAVKSHRKRTRRGEIIVEEQPSSSGSGKAVQGEKCFLCQQLFNLRDYEKHVEDCIRNQEVSKAASRAGQSGDLLSALDQTEHRDSGTAKAGPCDIAFRNQHSGLIEDLGESGGSGDIAVPGFRVSTSPIRSFTSISEATDCLIDFKRQYSSSTSSSSSSRPRQRGRKFKRKFK</sequence>